<dbReference type="Gene3D" id="1.10.20.120">
    <property type="match status" value="1"/>
</dbReference>
<dbReference type="OrthoDB" id="29098at2759"/>
<dbReference type="STRING" id="796925.A0A137PBQ9"/>
<evidence type="ECO:0000256" key="1">
    <source>
        <dbReference type="SAM" id="MobiDB-lite"/>
    </source>
</evidence>
<proteinExistence type="predicted"/>
<evidence type="ECO:0000313" key="3">
    <source>
        <dbReference type="EMBL" id="KXN72444.1"/>
    </source>
</evidence>
<name>A0A137PBQ9_CONC2</name>
<evidence type="ECO:0000259" key="2">
    <source>
        <dbReference type="Pfam" id="PF17745"/>
    </source>
</evidence>
<dbReference type="AlphaFoldDB" id="A0A137PBQ9"/>
<organism evidence="3 4">
    <name type="scientific">Conidiobolus coronatus (strain ATCC 28846 / CBS 209.66 / NRRL 28638)</name>
    <name type="common">Delacroixia coronata</name>
    <dbReference type="NCBI Taxonomy" id="796925"/>
    <lineage>
        <taxon>Eukaryota</taxon>
        <taxon>Fungi</taxon>
        <taxon>Fungi incertae sedis</taxon>
        <taxon>Zoopagomycota</taxon>
        <taxon>Entomophthoromycotina</taxon>
        <taxon>Entomophthoromycetes</taxon>
        <taxon>Entomophthorales</taxon>
        <taxon>Ancylistaceae</taxon>
        <taxon>Conidiobolus</taxon>
    </lineage>
</organism>
<accession>A0A137PBQ9</accession>
<evidence type="ECO:0000313" key="4">
    <source>
        <dbReference type="Proteomes" id="UP000070444"/>
    </source>
</evidence>
<feature type="domain" description="Rnh202 triple barrel" evidence="2">
    <location>
        <begin position="11"/>
        <end position="77"/>
    </location>
</feature>
<dbReference type="EMBL" id="KQ964453">
    <property type="protein sequence ID" value="KXN72444.1"/>
    <property type="molecule type" value="Genomic_DNA"/>
</dbReference>
<gene>
    <name evidence="3" type="ORF">CONCODRAFT_16190</name>
</gene>
<dbReference type="Pfam" id="PF17745">
    <property type="entry name" value="Ydr279_N"/>
    <property type="match status" value="1"/>
</dbReference>
<dbReference type="PANTHER" id="PTHR13383">
    <property type="entry name" value="RIBONUCLEASE H2 SUBUNIT B"/>
    <property type="match status" value="1"/>
</dbReference>
<dbReference type="Gene3D" id="2.20.25.530">
    <property type="match status" value="1"/>
</dbReference>
<protein>
    <recommendedName>
        <fullName evidence="2">Rnh202 triple barrel domain-containing protein</fullName>
    </recommendedName>
</protein>
<keyword evidence="4" id="KW-1185">Reference proteome</keyword>
<reference evidence="3 4" key="1">
    <citation type="journal article" date="2015" name="Genome Biol. Evol.">
        <title>Phylogenomic analyses indicate that early fungi evolved digesting cell walls of algal ancestors of land plants.</title>
        <authorList>
            <person name="Chang Y."/>
            <person name="Wang S."/>
            <person name="Sekimoto S."/>
            <person name="Aerts A.L."/>
            <person name="Choi C."/>
            <person name="Clum A."/>
            <person name="LaButti K.M."/>
            <person name="Lindquist E.A."/>
            <person name="Yee Ngan C."/>
            <person name="Ohm R.A."/>
            <person name="Salamov A.A."/>
            <person name="Grigoriev I.V."/>
            <person name="Spatafora J.W."/>
            <person name="Berbee M.L."/>
        </authorList>
    </citation>
    <scope>NUCLEOTIDE SEQUENCE [LARGE SCALE GENOMIC DNA]</scope>
    <source>
        <strain evidence="3 4">NRRL 28638</strain>
    </source>
</reference>
<dbReference type="PANTHER" id="PTHR13383:SF11">
    <property type="entry name" value="RIBONUCLEASE H2 SUBUNIT B"/>
    <property type="match status" value="1"/>
</dbReference>
<feature type="region of interest" description="Disordered" evidence="1">
    <location>
        <begin position="223"/>
        <end position="260"/>
    </location>
</feature>
<dbReference type="Proteomes" id="UP000070444">
    <property type="component" value="Unassembled WGS sequence"/>
</dbReference>
<dbReference type="GO" id="GO:0006401">
    <property type="term" value="P:RNA catabolic process"/>
    <property type="evidence" value="ECO:0007669"/>
    <property type="project" value="TreeGrafter"/>
</dbReference>
<dbReference type="GO" id="GO:0005654">
    <property type="term" value="C:nucleoplasm"/>
    <property type="evidence" value="ECO:0007669"/>
    <property type="project" value="TreeGrafter"/>
</dbReference>
<dbReference type="InterPro" id="IPR041195">
    <property type="entry name" value="Rnh202_N"/>
</dbReference>
<dbReference type="OMA" id="AQWVLIA"/>
<sequence length="260" mass="29976">MPELGEYSVVVLPKSEDKKQLSSIKLNNPRTDKLMTVLFDTELNLFEVQKFEQTLNSWLIKNFIVKDGSLYVITPIDCIFLFLNKLDTVRFNNSKDSTNEAGKFIDINDISSQCLPEEFRKNSNISDKLKIVCNEKTIPGLESSFLRLNDAKVLKWLSLKVKKLTANNDFTDVESIEIISEYLNEAWTDKLYKHLNVEPVKRKIVEEKADEEESIQKKYSKFADSKKKEFKPAPAPKKQKVVKEPPKGQPSIMGFFKKSQ</sequence>
<dbReference type="GO" id="GO:0032299">
    <property type="term" value="C:ribonuclease H2 complex"/>
    <property type="evidence" value="ECO:0007669"/>
    <property type="project" value="InterPro"/>
</dbReference>
<dbReference type="InterPro" id="IPR040456">
    <property type="entry name" value="RNase_H2_suB"/>
</dbReference>